<comment type="pathway">
    <text evidence="9">Protein modification; lipoprotein biosynthesis (signal peptide cleavage).</text>
</comment>
<dbReference type="Proteomes" id="UP000705508">
    <property type="component" value="Unassembled WGS sequence"/>
</dbReference>
<evidence type="ECO:0000256" key="11">
    <source>
        <dbReference type="SAM" id="MobiDB-lite"/>
    </source>
</evidence>
<evidence type="ECO:0000256" key="1">
    <source>
        <dbReference type="ARBA" id="ARBA00006139"/>
    </source>
</evidence>
<feature type="region of interest" description="Disordered" evidence="11">
    <location>
        <begin position="171"/>
        <end position="191"/>
    </location>
</feature>
<dbReference type="EC" id="3.4.23.36" evidence="9"/>
<dbReference type="GO" id="GO:0005886">
    <property type="term" value="C:plasma membrane"/>
    <property type="evidence" value="ECO:0007669"/>
    <property type="project" value="UniProtKB-SubCell"/>
</dbReference>
<evidence type="ECO:0000313" key="12">
    <source>
        <dbReference type="EMBL" id="MBM6948488.1"/>
    </source>
</evidence>
<comment type="function">
    <text evidence="9">This protein specifically catalyzes the removal of signal peptides from prolipoproteins.</text>
</comment>
<comment type="caution">
    <text evidence="12">The sequence shown here is derived from an EMBL/GenBank/DDBJ whole genome shotgun (WGS) entry which is preliminary data.</text>
</comment>
<evidence type="ECO:0000256" key="6">
    <source>
        <dbReference type="ARBA" id="ARBA00022801"/>
    </source>
</evidence>
<comment type="subcellular location">
    <subcellularLocation>
        <location evidence="9">Cell membrane</location>
        <topology evidence="9">Multi-pass membrane protein</topology>
    </subcellularLocation>
</comment>
<keyword evidence="7 9" id="KW-1133">Transmembrane helix</keyword>
<comment type="similarity">
    <text evidence="1 9 10">Belongs to the peptidase A8 family.</text>
</comment>
<feature type="active site" evidence="9">
    <location>
        <position position="132"/>
    </location>
</feature>
<organism evidence="12 13">
    <name type="scientific">Mordavella massiliensis</name>
    <dbReference type="NCBI Taxonomy" id="1871024"/>
    <lineage>
        <taxon>Bacteria</taxon>
        <taxon>Bacillati</taxon>
        <taxon>Bacillota</taxon>
        <taxon>Clostridia</taxon>
        <taxon>Eubacteriales</taxon>
        <taxon>Clostridiaceae</taxon>
        <taxon>Mordavella</taxon>
    </lineage>
</organism>
<accession>A0A939BGQ2</accession>
<name>A0A939BGQ2_9CLOT</name>
<keyword evidence="4 9" id="KW-0812">Transmembrane</keyword>
<sequence>MSRLKSAKRRSCASKRRCNRLFPAAVLSIAAADIRIKQYVEDNVPQGHDRPTLGGRILLRKVYNSGAAFGLLHGSPRLVTGLSALLGALLAARDALLLKRRGRILEKTGMALLTGGALSNLSDRVLRGKVVDYFAFGSRWKKWSRLTFNLGDLCIAAGAVLALLGRPAGLPGKKKEHPSGSGNQEQTAYKG</sequence>
<evidence type="ECO:0000256" key="9">
    <source>
        <dbReference type="HAMAP-Rule" id="MF_00161"/>
    </source>
</evidence>
<keyword evidence="2 9" id="KW-1003">Cell membrane</keyword>
<dbReference type="PANTHER" id="PTHR33695">
    <property type="entry name" value="LIPOPROTEIN SIGNAL PEPTIDASE"/>
    <property type="match status" value="1"/>
</dbReference>
<comment type="catalytic activity">
    <reaction evidence="9">
        <text>Release of signal peptides from bacterial membrane prolipoproteins. Hydrolyzes -Xaa-Yaa-Zaa-|-(S,diacylglyceryl)Cys-, in which Xaa is hydrophobic (preferably Leu), and Yaa (Ala or Ser) and Zaa (Gly or Ala) have small, neutral side chains.</text>
        <dbReference type="EC" id="3.4.23.36"/>
    </reaction>
</comment>
<protein>
    <recommendedName>
        <fullName evidence="9">Lipoprotein signal peptidase</fullName>
        <ecNumber evidence="9">3.4.23.36</ecNumber>
    </recommendedName>
    <alternativeName>
        <fullName evidence="9">Prolipoprotein signal peptidase</fullName>
    </alternativeName>
    <alternativeName>
        <fullName evidence="9">Signal peptidase II</fullName>
        <shortName evidence="9">SPase II</shortName>
    </alternativeName>
</protein>
<gene>
    <name evidence="9" type="primary">lspA</name>
    <name evidence="12" type="ORF">H6A20_07425</name>
</gene>
<evidence type="ECO:0000256" key="5">
    <source>
        <dbReference type="ARBA" id="ARBA00022750"/>
    </source>
</evidence>
<dbReference type="AlphaFoldDB" id="A0A939BGQ2"/>
<proteinExistence type="inferred from homology"/>
<reference evidence="12" key="1">
    <citation type="submission" date="2020-08" db="EMBL/GenBank/DDBJ databases">
        <authorList>
            <person name="Cejkova D."/>
            <person name="Kubasova T."/>
            <person name="Jahodarova E."/>
            <person name="Rychlik I."/>
        </authorList>
    </citation>
    <scope>NUCLEOTIDE SEQUENCE</scope>
    <source>
        <strain evidence="12">An582</strain>
    </source>
</reference>
<evidence type="ECO:0000313" key="13">
    <source>
        <dbReference type="Proteomes" id="UP000705508"/>
    </source>
</evidence>
<dbReference type="Pfam" id="PF01252">
    <property type="entry name" value="Peptidase_A8"/>
    <property type="match status" value="1"/>
</dbReference>
<dbReference type="EMBL" id="JACJKS010000008">
    <property type="protein sequence ID" value="MBM6948488.1"/>
    <property type="molecule type" value="Genomic_DNA"/>
</dbReference>
<feature type="active site" evidence="9">
    <location>
        <position position="152"/>
    </location>
</feature>
<evidence type="ECO:0000256" key="10">
    <source>
        <dbReference type="RuleBase" id="RU004181"/>
    </source>
</evidence>
<dbReference type="PRINTS" id="PR00781">
    <property type="entry name" value="LIPOSIGPTASE"/>
</dbReference>
<keyword evidence="8 9" id="KW-0472">Membrane</keyword>
<dbReference type="HAMAP" id="MF_00161">
    <property type="entry name" value="LspA"/>
    <property type="match status" value="1"/>
</dbReference>
<reference evidence="12" key="2">
    <citation type="journal article" date="2021" name="Sci. Rep.">
        <title>The distribution of antibiotic resistance genes in chicken gut microbiota commensals.</title>
        <authorList>
            <person name="Juricova H."/>
            <person name="Matiasovicova J."/>
            <person name="Kubasova T."/>
            <person name="Cejkova D."/>
            <person name="Rychlik I."/>
        </authorList>
    </citation>
    <scope>NUCLEOTIDE SEQUENCE</scope>
    <source>
        <strain evidence="12">An582</strain>
    </source>
</reference>
<keyword evidence="3 9" id="KW-0645">Protease</keyword>
<evidence type="ECO:0000256" key="7">
    <source>
        <dbReference type="ARBA" id="ARBA00022989"/>
    </source>
</evidence>
<evidence type="ECO:0000256" key="3">
    <source>
        <dbReference type="ARBA" id="ARBA00022670"/>
    </source>
</evidence>
<evidence type="ECO:0000256" key="4">
    <source>
        <dbReference type="ARBA" id="ARBA00022692"/>
    </source>
</evidence>
<dbReference type="PANTHER" id="PTHR33695:SF1">
    <property type="entry name" value="LIPOPROTEIN SIGNAL PEPTIDASE"/>
    <property type="match status" value="1"/>
</dbReference>
<keyword evidence="6 9" id="KW-0378">Hydrolase</keyword>
<dbReference type="GO" id="GO:0004190">
    <property type="term" value="F:aspartic-type endopeptidase activity"/>
    <property type="evidence" value="ECO:0007669"/>
    <property type="project" value="UniProtKB-UniRule"/>
</dbReference>
<keyword evidence="5 9" id="KW-0064">Aspartyl protease</keyword>
<dbReference type="GO" id="GO:0006508">
    <property type="term" value="P:proteolysis"/>
    <property type="evidence" value="ECO:0007669"/>
    <property type="project" value="UniProtKB-KW"/>
</dbReference>
<evidence type="ECO:0000256" key="8">
    <source>
        <dbReference type="ARBA" id="ARBA00023136"/>
    </source>
</evidence>
<dbReference type="InterPro" id="IPR001872">
    <property type="entry name" value="Peptidase_A8"/>
</dbReference>
<feature type="compositionally biased region" description="Polar residues" evidence="11">
    <location>
        <begin position="180"/>
        <end position="191"/>
    </location>
</feature>
<feature type="transmembrane region" description="Helical" evidence="9">
    <location>
        <begin position="146"/>
        <end position="165"/>
    </location>
</feature>
<evidence type="ECO:0000256" key="2">
    <source>
        <dbReference type="ARBA" id="ARBA00022475"/>
    </source>
</evidence>
<comment type="caution">
    <text evidence="9">Lacks conserved residue(s) required for the propagation of feature annotation.</text>
</comment>